<keyword evidence="2 10" id="KW-0808">Transferase</keyword>
<organism evidence="13 14">
    <name type="scientific">Blattamonas nauphoetae</name>
    <dbReference type="NCBI Taxonomy" id="2049346"/>
    <lineage>
        <taxon>Eukaryota</taxon>
        <taxon>Metamonada</taxon>
        <taxon>Preaxostyla</taxon>
        <taxon>Oxymonadida</taxon>
        <taxon>Blattamonas</taxon>
    </lineage>
</organism>
<evidence type="ECO:0000313" key="14">
    <source>
        <dbReference type="Proteomes" id="UP001281761"/>
    </source>
</evidence>
<evidence type="ECO:0000256" key="11">
    <source>
        <dbReference type="SAM" id="MobiDB-lite"/>
    </source>
</evidence>
<keyword evidence="6" id="KW-0564">Palmitate</keyword>
<comment type="catalytic activity">
    <reaction evidence="9 10">
        <text>L-cysteinyl-[protein] + hexadecanoyl-CoA = S-hexadecanoyl-L-cysteinyl-[protein] + CoA</text>
        <dbReference type="Rhea" id="RHEA:36683"/>
        <dbReference type="Rhea" id="RHEA-COMP:10131"/>
        <dbReference type="Rhea" id="RHEA-COMP:11032"/>
        <dbReference type="ChEBI" id="CHEBI:29950"/>
        <dbReference type="ChEBI" id="CHEBI:57287"/>
        <dbReference type="ChEBI" id="CHEBI:57379"/>
        <dbReference type="ChEBI" id="CHEBI:74151"/>
        <dbReference type="EC" id="2.3.1.225"/>
    </reaction>
</comment>
<name>A0ABQ9X808_9EUKA</name>
<sequence length="465" mass="53488">MTPQNQILFGIFLGVVLILILLQCCQKGSDLSFAQKAYRFLTCQKPKKPLIDSESKEKRWYQKLWFLISGGKNPSTQFLYLFLSSSLIVSWFILVYPNVPNKHCSWALKYICMFNLAMAVITYLITCFVNPGWITKESLPLNFRSFPFDNILFSEYKICPHCNLPRPPRSKHCHECKRCVSKHDHHCPWFNVCIGEENFRWFLLFLIINLLATVMIAYSAITCIQVFLDQIGVVNRTIVVKGELIHFSWRKLIMFLLQAKTALSILVLVNVILGSSVLLFLSAQLSSALKNQTTYEQYKIQMIEMNRSIAKRLLQGHPDGLGLNTSKVDVDQLKEDLNLKIVNKYNKGRRKNLGEVIFPIINRPFSISASECERGEDGKLRPKLPPPPTDLKGRTPFQTLIDARRKANDERKQRKLEKEAEKAEQRLMNMKAKDVSKTKSSKDGLAGEAAKERRPTQRMKAGQRR</sequence>
<keyword evidence="14" id="KW-1185">Reference proteome</keyword>
<dbReference type="EC" id="2.3.1.225" evidence="10"/>
<dbReference type="PANTHER" id="PTHR22883:SF43">
    <property type="entry name" value="PALMITOYLTRANSFERASE APP"/>
    <property type="match status" value="1"/>
</dbReference>
<evidence type="ECO:0000256" key="1">
    <source>
        <dbReference type="ARBA" id="ARBA00004127"/>
    </source>
</evidence>
<comment type="caution">
    <text evidence="13">The sequence shown here is derived from an EMBL/GenBank/DDBJ whole genome shotgun (WGS) entry which is preliminary data.</text>
</comment>
<feature type="region of interest" description="Disordered" evidence="11">
    <location>
        <begin position="372"/>
        <end position="465"/>
    </location>
</feature>
<dbReference type="Proteomes" id="UP001281761">
    <property type="component" value="Unassembled WGS sequence"/>
</dbReference>
<evidence type="ECO:0000256" key="8">
    <source>
        <dbReference type="ARBA" id="ARBA00023315"/>
    </source>
</evidence>
<gene>
    <name evidence="13" type="ORF">BLNAU_16881</name>
</gene>
<keyword evidence="7" id="KW-0449">Lipoprotein</keyword>
<dbReference type="PANTHER" id="PTHR22883">
    <property type="entry name" value="ZINC FINGER DHHC DOMAIN CONTAINING PROTEIN"/>
    <property type="match status" value="1"/>
</dbReference>
<keyword evidence="8 10" id="KW-0012">Acyltransferase</keyword>
<evidence type="ECO:0000313" key="13">
    <source>
        <dbReference type="EMBL" id="KAK2948172.1"/>
    </source>
</evidence>
<dbReference type="PROSITE" id="PS50216">
    <property type="entry name" value="DHHC"/>
    <property type="match status" value="1"/>
</dbReference>
<dbReference type="EMBL" id="JARBJD010000182">
    <property type="protein sequence ID" value="KAK2948172.1"/>
    <property type="molecule type" value="Genomic_DNA"/>
</dbReference>
<comment type="domain">
    <text evidence="10">The DHHC domain is required for palmitoyltransferase activity.</text>
</comment>
<evidence type="ECO:0000256" key="9">
    <source>
        <dbReference type="ARBA" id="ARBA00048048"/>
    </source>
</evidence>
<dbReference type="InterPro" id="IPR001594">
    <property type="entry name" value="Palmitoyltrfase_DHHC"/>
</dbReference>
<keyword evidence="5 10" id="KW-0472">Membrane</keyword>
<feature type="domain" description="Palmitoyltransferase DHHC" evidence="12">
    <location>
        <begin position="154"/>
        <end position="300"/>
    </location>
</feature>
<dbReference type="InterPro" id="IPR039859">
    <property type="entry name" value="PFA4/ZDH16/20/ERF2-like"/>
</dbReference>
<dbReference type="GO" id="GO:0019706">
    <property type="term" value="F:protein-cysteine S-palmitoyltransferase activity"/>
    <property type="evidence" value="ECO:0007669"/>
    <property type="project" value="UniProtKB-EC"/>
</dbReference>
<feature type="transmembrane region" description="Helical" evidence="10">
    <location>
        <begin position="201"/>
        <end position="228"/>
    </location>
</feature>
<evidence type="ECO:0000256" key="6">
    <source>
        <dbReference type="ARBA" id="ARBA00023139"/>
    </source>
</evidence>
<feature type="transmembrane region" description="Helical" evidence="10">
    <location>
        <begin position="6"/>
        <end position="25"/>
    </location>
</feature>
<dbReference type="Pfam" id="PF01529">
    <property type="entry name" value="DHHC"/>
    <property type="match status" value="1"/>
</dbReference>
<evidence type="ECO:0000256" key="2">
    <source>
        <dbReference type="ARBA" id="ARBA00022679"/>
    </source>
</evidence>
<reference evidence="13 14" key="1">
    <citation type="journal article" date="2022" name="bioRxiv">
        <title>Genomics of Preaxostyla Flagellates Illuminates Evolutionary Transitions and the Path Towards Mitochondrial Loss.</title>
        <authorList>
            <person name="Novak L.V.F."/>
            <person name="Treitli S.C."/>
            <person name="Pyrih J."/>
            <person name="Halakuc P."/>
            <person name="Pipaliya S.V."/>
            <person name="Vacek V."/>
            <person name="Brzon O."/>
            <person name="Soukal P."/>
            <person name="Eme L."/>
            <person name="Dacks J.B."/>
            <person name="Karnkowska A."/>
            <person name="Elias M."/>
            <person name="Hampl V."/>
        </authorList>
    </citation>
    <scope>NUCLEOTIDE SEQUENCE [LARGE SCALE GENOMIC DNA]</scope>
    <source>
        <strain evidence="13">NAU3</strain>
        <tissue evidence="13">Gut</tissue>
    </source>
</reference>
<feature type="transmembrane region" description="Helical" evidence="10">
    <location>
        <begin position="108"/>
        <end position="129"/>
    </location>
</feature>
<evidence type="ECO:0000256" key="3">
    <source>
        <dbReference type="ARBA" id="ARBA00022692"/>
    </source>
</evidence>
<evidence type="ECO:0000256" key="5">
    <source>
        <dbReference type="ARBA" id="ARBA00023136"/>
    </source>
</evidence>
<evidence type="ECO:0000256" key="4">
    <source>
        <dbReference type="ARBA" id="ARBA00022989"/>
    </source>
</evidence>
<feature type="compositionally biased region" description="Basic and acidic residues" evidence="11">
    <location>
        <begin position="402"/>
        <end position="442"/>
    </location>
</feature>
<comment type="similarity">
    <text evidence="10">Belongs to the DHHC palmitoyltransferase family.</text>
</comment>
<evidence type="ECO:0000256" key="10">
    <source>
        <dbReference type="RuleBase" id="RU079119"/>
    </source>
</evidence>
<protein>
    <recommendedName>
        <fullName evidence="10">Palmitoyltransferase</fullName>
        <ecNumber evidence="10">2.3.1.225</ecNumber>
    </recommendedName>
</protein>
<feature type="transmembrane region" description="Helical" evidence="10">
    <location>
        <begin position="262"/>
        <end position="281"/>
    </location>
</feature>
<proteinExistence type="inferred from homology"/>
<evidence type="ECO:0000259" key="12">
    <source>
        <dbReference type="Pfam" id="PF01529"/>
    </source>
</evidence>
<accession>A0ABQ9X808</accession>
<keyword evidence="4 10" id="KW-1133">Transmembrane helix</keyword>
<evidence type="ECO:0000256" key="7">
    <source>
        <dbReference type="ARBA" id="ARBA00023288"/>
    </source>
</evidence>
<feature type="transmembrane region" description="Helical" evidence="10">
    <location>
        <begin position="78"/>
        <end position="96"/>
    </location>
</feature>
<keyword evidence="3 10" id="KW-0812">Transmembrane</keyword>
<comment type="subcellular location">
    <subcellularLocation>
        <location evidence="1">Endomembrane system</location>
        <topology evidence="1">Multi-pass membrane protein</topology>
    </subcellularLocation>
</comment>